<comment type="caution">
    <text evidence="1">The sequence shown here is derived from an EMBL/GenBank/DDBJ whole genome shotgun (WGS) entry which is preliminary data.</text>
</comment>
<gene>
    <name evidence="1" type="ORF">LCGC14_3093110</name>
</gene>
<dbReference type="EMBL" id="LAZR01066418">
    <property type="protein sequence ID" value="KKK53602.1"/>
    <property type="molecule type" value="Genomic_DNA"/>
</dbReference>
<accession>A0A0F8W9W5</accession>
<proteinExistence type="predicted"/>
<organism evidence="1">
    <name type="scientific">marine sediment metagenome</name>
    <dbReference type="NCBI Taxonomy" id="412755"/>
    <lineage>
        <taxon>unclassified sequences</taxon>
        <taxon>metagenomes</taxon>
        <taxon>ecological metagenomes</taxon>
    </lineage>
</organism>
<sequence>LMLGHYLGPKIQKQNLGIVLHYSKEEHTQ</sequence>
<dbReference type="AlphaFoldDB" id="A0A0F8W9W5"/>
<feature type="non-terminal residue" evidence="1">
    <location>
        <position position="1"/>
    </location>
</feature>
<name>A0A0F8W9W5_9ZZZZ</name>
<evidence type="ECO:0000313" key="1">
    <source>
        <dbReference type="EMBL" id="KKK53602.1"/>
    </source>
</evidence>
<reference evidence="1" key="1">
    <citation type="journal article" date="2015" name="Nature">
        <title>Complex archaea that bridge the gap between prokaryotes and eukaryotes.</title>
        <authorList>
            <person name="Spang A."/>
            <person name="Saw J.H."/>
            <person name="Jorgensen S.L."/>
            <person name="Zaremba-Niedzwiedzka K."/>
            <person name="Martijn J."/>
            <person name="Lind A.E."/>
            <person name="van Eijk R."/>
            <person name="Schleper C."/>
            <person name="Guy L."/>
            <person name="Ettema T.J."/>
        </authorList>
    </citation>
    <scope>NUCLEOTIDE SEQUENCE</scope>
</reference>
<protein>
    <submittedName>
        <fullName evidence="1">Uncharacterized protein</fullName>
    </submittedName>
</protein>